<dbReference type="EMBL" id="JARYMX010000006">
    <property type="protein sequence ID" value="KAJ9544411.1"/>
    <property type="molecule type" value="Genomic_DNA"/>
</dbReference>
<sequence length="303" mass="34954">MYFVNTEYQLAALFTKALDEKRFNFLVEKLGVKFFNAVSFHSRNHQGSSSMLFFNVHLRNHQDDQVVNQSQALTSNAVSFLKNRFEKFVLIKKPNNRYPIPNVNSFPKGAANLFEVLRNHQIYYALTTHVKLPKTYLTQFLLSAYVCDLDESGFSIVGYTSDQKGKKMVLLQMNVSNLSNALHLIKHDEYDASPSDEELIEFLKFLSYTPDDDKPLIKRRGKRKGLPPLWNTLFSIINTYLNSKVGSPDQTSQAMLSIMYRIYFNLKLDLAALIYDDMVGLIRKKTVSQNVAQKPSKKQKQKR</sequence>
<gene>
    <name evidence="1" type="ORF">OSB04_024118</name>
</gene>
<dbReference type="AlphaFoldDB" id="A0AA38SYV8"/>
<accession>A0AA38SYV8</accession>
<name>A0AA38SYV8_9ASTR</name>
<protein>
    <submittedName>
        <fullName evidence="1">Uncharacterized protein</fullName>
    </submittedName>
</protein>
<reference evidence="1" key="1">
    <citation type="submission" date="2023-03" db="EMBL/GenBank/DDBJ databases">
        <title>Chromosome-scale reference genome and RAD-based genetic map of yellow starthistle (Centaurea solstitialis) reveal putative structural variation and QTLs associated with invader traits.</title>
        <authorList>
            <person name="Reatini B."/>
            <person name="Cang F.A."/>
            <person name="Jiang Q."/>
            <person name="Mckibben M.T.W."/>
            <person name="Barker M.S."/>
            <person name="Rieseberg L.H."/>
            <person name="Dlugosch K.M."/>
        </authorList>
    </citation>
    <scope>NUCLEOTIDE SEQUENCE</scope>
    <source>
        <strain evidence="1">CAN-66</strain>
        <tissue evidence="1">Leaf</tissue>
    </source>
</reference>
<evidence type="ECO:0000313" key="1">
    <source>
        <dbReference type="EMBL" id="KAJ9544411.1"/>
    </source>
</evidence>
<proteinExistence type="predicted"/>
<evidence type="ECO:0000313" key="2">
    <source>
        <dbReference type="Proteomes" id="UP001172457"/>
    </source>
</evidence>
<keyword evidence="2" id="KW-1185">Reference proteome</keyword>
<comment type="caution">
    <text evidence="1">The sequence shown here is derived from an EMBL/GenBank/DDBJ whole genome shotgun (WGS) entry which is preliminary data.</text>
</comment>
<dbReference type="Proteomes" id="UP001172457">
    <property type="component" value="Chromosome 6"/>
</dbReference>
<organism evidence="1 2">
    <name type="scientific">Centaurea solstitialis</name>
    <name type="common">yellow star-thistle</name>
    <dbReference type="NCBI Taxonomy" id="347529"/>
    <lineage>
        <taxon>Eukaryota</taxon>
        <taxon>Viridiplantae</taxon>
        <taxon>Streptophyta</taxon>
        <taxon>Embryophyta</taxon>
        <taxon>Tracheophyta</taxon>
        <taxon>Spermatophyta</taxon>
        <taxon>Magnoliopsida</taxon>
        <taxon>eudicotyledons</taxon>
        <taxon>Gunneridae</taxon>
        <taxon>Pentapetalae</taxon>
        <taxon>asterids</taxon>
        <taxon>campanulids</taxon>
        <taxon>Asterales</taxon>
        <taxon>Asteraceae</taxon>
        <taxon>Carduoideae</taxon>
        <taxon>Cardueae</taxon>
        <taxon>Centaureinae</taxon>
        <taxon>Centaurea</taxon>
    </lineage>
</organism>